<feature type="transmembrane region" description="Helical" evidence="2">
    <location>
        <begin position="179"/>
        <end position="196"/>
    </location>
</feature>
<dbReference type="EMBL" id="JAQQXQ010000005">
    <property type="protein sequence ID" value="MDC8754604.1"/>
    <property type="molecule type" value="Genomic_DNA"/>
</dbReference>
<evidence type="ECO:0000313" key="4">
    <source>
        <dbReference type="Proteomes" id="UP001216558"/>
    </source>
</evidence>
<keyword evidence="2" id="KW-1133">Transmembrane helix</keyword>
<feature type="region of interest" description="Disordered" evidence="1">
    <location>
        <begin position="212"/>
        <end position="235"/>
    </location>
</feature>
<sequence length="235" mass="25515">MNLQLPYVDRIWRAKGEVIIDEPLAAEDAFARLDPLFQTPGTSYAVAGDTLTYSKKNPAAQDKLATFTSGALTVDQKSGVSRLSFHVSSTALLLCFLAPLLFLGFAQIAHAVNAWEASTAEVAAKEKSAEEGKDEDKDKSKAKAELHWIDKLLGAPEPDDPTKKKDKGEKKEKIRTTPAYVLAGLFFVIYLVGRVLEPWLLKRTFRAALSGRPDESVASTDAPRSAGAQAQPDIG</sequence>
<comment type="caution">
    <text evidence="3">The sequence shown here is derived from an EMBL/GenBank/DDBJ whole genome shotgun (WGS) entry which is preliminary data.</text>
</comment>
<keyword evidence="2" id="KW-0472">Membrane</keyword>
<dbReference type="Proteomes" id="UP001216558">
    <property type="component" value="Unassembled WGS sequence"/>
</dbReference>
<evidence type="ECO:0000256" key="1">
    <source>
        <dbReference type="SAM" id="MobiDB-lite"/>
    </source>
</evidence>
<evidence type="ECO:0000256" key="2">
    <source>
        <dbReference type="SAM" id="Phobius"/>
    </source>
</evidence>
<accession>A0ABT5JQ04</accession>
<keyword evidence="4" id="KW-1185">Reference proteome</keyword>
<organism evidence="3 4">
    <name type="scientific">Erythrobacter fulvus</name>
    <dbReference type="NCBI Taxonomy" id="2987523"/>
    <lineage>
        <taxon>Bacteria</taxon>
        <taxon>Pseudomonadati</taxon>
        <taxon>Pseudomonadota</taxon>
        <taxon>Alphaproteobacteria</taxon>
        <taxon>Sphingomonadales</taxon>
        <taxon>Erythrobacteraceae</taxon>
        <taxon>Erythrobacter/Porphyrobacter group</taxon>
        <taxon>Erythrobacter</taxon>
    </lineage>
</organism>
<evidence type="ECO:0000313" key="3">
    <source>
        <dbReference type="EMBL" id="MDC8754604.1"/>
    </source>
</evidence>
<proteinExistence type="predicted"/>
<protein>
    <submittedName>
        <fullName evidence="3">Uncharacterized protein</fullName>
    </submittedName>
</protein>
<feature type="transmembrane region" description="Helical" evidence="2">
    <location>
        <begin position="91"/>
        <end position="112"/>
    </location>
</feature>
<keyword evidence="2" id="KW-0812">Transmembrane</keyword>
<reference evidence="3 4" key="1">
    <citation type="submission" date="2022-10" db="EMBL/GenBank/DDBJ databases">
        <title>Erythrobacter sp. sf7 Genome sequencing.</title>
        <authorList>
            <person name="Park S."/>
        </authorList>
    </citation>
    <scope>NUCLEOTIDE SEQUENCE [LARGE SCALE GENOMIC DNA]</scope>
    <source>
        <strain evidence="4">sf7</strain>
    </source>
</reference>
<name>A0ABT5JQ04_9SPHN</name>
<gene>
    <name evidence="3" type="ORF">OIK40_08120</name>
</gene>
<dbReference type="RefSeq" id="WP_273677659.1">
    <property type="nucleotide sequence ID" value="NZ_JAQQXQ010000005.1"/>
</dbReference>